<reference evidence="3 4" key="1">
    <citation type="submission" date="2020-04" db="EMBL/GenBank/DDBJ databases">
        <title>Genome sequence for Sphingorhabdus sp. strain M1.</title>
        <authorList>
            <person name="Park S.-J."/>
        </authorList>
    </citation>
    <scope>NUCLEOTIDE SEQUENCE [LARGE SCALE GENOMIC DNA]</scope>
    <source>
        <strain evidence="3 4">JK6</strain>
    </source>
</reference>
<dbReference type="RefSeq" id="WP_168819749.1">
    <property type="nucleotide sequence ID" value="NZ_CP051217.1"/>
</dbReference>
<dbReference type="Gene3D" id="2.40.100.10">
    <property type="entry name" value="Cyclophilin-like"/>
    <property type="match status" value="1"/>
</dbReference>
<sequence>MQKLTIVASLATLLSTIPAIAQEAEKPEFPSPNEIVDKAAPEQWRAIAASDLLVMQLVPDAAGKDRRVVIQLMPEPFSQGWIRNIRKLAAANWWDGTSINRVQDNYVVQWGDASEEKALPEGLETVPESEYTSTYNAGLFDFVWRYDGRQKAEFTEIPRPSLVSEANKAPPPNFGDIFDAVGFIGSMPIAMTYSRQVEYRVGRVNKPNQIWPVHCYGMVGVGRNLSPDTGSGAELYTVIGHAPRHLDRNIAVVGRIIEGIEHLSSLPRGTGPLGFYETADERVPIQSIRLVSDLPTADQPRFEYLSTEGETFAQYADARANRRDPFFIMPAGGADICNIPVPVRRVKGE</sequence>
<accession>A0A6H2DN95</accession>
<dbReference type="EMBL" id="CP051217">
    <property type="protein sequence ID" value="QJB69607.1"/>
    <property type="molecule type" value="Genomic_DNA"/>
</dbReference>
<dbReference type="Proteomes" id="UP000501600">
    <property type="component" value="Chromosome"/>
</dbReference>
<dbReference type="SUPFAM" id="SSF50891">
    <property type="entry name" value="Cyclophilin-like"/>
    <property type="match status" value="1"/>
</dbReference>
<feature type="domain" description="PPIase cyclophilin-type" evidence="2">
    <location>
        <begin position="82"/>
        <end position="269"/>
    </location>
</feature>
<proteinExistence type="predicted"/>
<keyword evidence="3" id="KW-0413">Isomerase</keyword>
<keyword evidence="4" id="KW-1185">Reference proteome</keyword>
<name>A0A6H2DN95_9SPHN</name>
<protein>
    <submittedName>
        <fullName evidence="3">Peptidylprolyl isomerase</fullName>
    </submittedName>
</protein>
<evidence type="ECO:0000313" key="3">
    <source>
        <dbReference type="EMBL" id="QJB69607.1"/>
    </source>
</evidence>
<gene>
    <name evidence="3" type="ORF">HF685_10225</name>
</gene>
<dbReference type="InterPro" id="IPR002130">
    <property type="entry name" value="Cyclophilin-type_PPIase_dom"/>
</dbReference>
<evidence type="ECO:0000259" key="2">
    <source>
        <dbReference type="Pfam" id="PF00160"/>
    </source>
</evidence>
<dbReference type="KEGG" id="phao:HF685_10225"/>
<dbReference type="Pfam" id="PF00160">
    <property type="entry name" value="Pro_isomerase"/>
    <property type="match status" value="1"/>
</dbReference>
<feature type="chain" id="PRO_5026340416" evidence="1">
    <location>
        <begin position="22"/>
        <end position="349"/>
    </location>
</feature>
<dbReference type="InterPro" id="IPR029000">
    <property type="entry name" value="Cyclophilin-like_dom_sf"/>
</dbReference>
<evidence type="ECO:0000256" key="1">
    <source>
        <dbReference type="SAM" id="SignalP"/>
    </source>
</evidence>
<feature type="signal peptide" evidence="1">
    <location>
        <begin position="1"/>
        <end position="21"/>
    </location>
</feature>
<keyword evidence="1" id="KW-0732">Signal</keyword>
<organism evidence="3 4">
    <name type="scientific">Parasphingorhabdus halotolerans</name>
    <dbReference type="NCBI Taxonomy" id="2725558"/>
    <lineage>
        <taxon>Bacteria</taxon>
        <taxon>Pseudomonadati</taxon>
        <taxon>Pseudomonadota</taxon>
        <taxon>Alphaproteobacteria</taxon>
        <taxon>Sphingomonadales</taxon>
        <taxon>Sphingomonadaceae</taxon>
        <taxon>Parasphingorhabdus</taxon>
    </lineage>
</organism>
<dbReference type="AlphaFoldDB" id="A0A6H2DN95"/>
<dbReference type="GO" id="GO:0003755">
    <property type="term" value="F:peptidyl-prolyl cis-trans isomerase activity"/>
    <property type="evidence" value="ECO:0007669"/>
    <property type="project" value="InterPro"/>
</dbReference>
<evidence type="ECO:0000313" key="4">
    <source>
        <dbReference type="Proteomes" id="UP000501600"/>
    </source>
</evidence>